<evidence type="ECO:0000256" key="1">
    <source>
        <dbReference type="ARBA" id="ARBA00004141"/>
    </source>
</evidence>
<protein>
    <recommendedName>
        <fullName evidence="5">Probable membrane transporter protein</fullName>
    </recommendedName>
</protein>
<evidence type="ECO:0000313" key="7">
    <source>
        <dbReference type="EMBL" id="UNV88047.1"/>
    </source>
</evidence>
<evidence type="ECO:0000313" key="9">
    <source>
        <dbReference type="Proteomes" id="UP000829504"/>
    </source>
</evidence>
<evidence type="ECO:0000313" key="6">
    <source>
        <dbReference type="EMBL" id="KIC08061.1"/>
    </source>
</evidence>
<reference evidence="7 9" key="2">
    <citation type="submission" date="2022-03" db="EMBL/GenBank/DDBJ databases">
        <title>Genome sequencing of Morococcus cerebrosus.</title>
        <authorList>
            <person name="Baek M.-G."/>
            <person name="Yi H."/>
        </authorList>
    </citation>
    <scope>NUCLEOTIDE SEQUENCE [LARGE SCALE GENOMIC DNA]</scope>
    <source>
        <strain evidence="7 9">CIP 81.93</strain>
    </source>
</reference>
<feature type="transmembrane region" description="Helical" evidence="5">
    <location>
        <begin position="216"/>
        <end position="236"/>
    </location>
</feature>
<comment type="subcellular location">
    <subcellularLocation>
        <location evidence="5">Cell membrane</location>
        <topology evidence="5">Multi-pass membrane protein</topology>
    </subcellularLocation>
    <subcellularLocation>
        <location evidence="1">Membrane</location>
        <topology evidence="1">Multi-pass membrane protein</topology>
    </subcellularLocation>
</comment>
<sequence length="269" mass="28550">MWTWDIILALLAVGSAAGFIAGLFGVGGGTLVVPVVLWTLQLQGISSHPYAQHLAIGTSFAVMVFTTFSSMYAQHKKSAIDWQTVRRMTPSMIFGVLIGAVTAKYMPTRALQIFFIVFLTLIALKTLTDSKPKASRHLPALPGLSAVGTLFGAASSWVGIGGGSLSVPFLMYCNFPAHRAIGTSSGLAWPIALAGTIGYLVTGWNVPDLPHGSGGFLYLPAVAILSIATIIFAPIGVKTAHKLPARQLKISFGIMLLLIAIKMAWNLVR</sequence>
<dbReference type="RefSeq" id="WP_039407177.1">
    <property type="nucleotide sequence ID" value="NZ_CP094242.1"/>
</dbReference>
<organism evidence="6 8">
    <name type="scientific">Morococcus cerebrosus</name>
    <dbReference type="NCBI Taxonomy" id="1056807"/>
    <lineage>
        <taxon>Bacteria</taxon>
        <taxon>Pseudomonadati</taxon>
        <taxon>Pseudomonadota</taxon>
        <taxon>Betaproteobacteria</taxon>
        <taxon>Neisseriales</taxon>
        <taxon>Neisseriaceae</taxon>
        <taxon>Morococcus</taxon>
    </lineage>
</organism>
<dbReference type="Pfam" id="PF01925">
    <property type="entry name" value="TauE"/>
    <property type="match status" value="1"/>
</dbReference>
<evidence type="ECO:0000256" key="2">
    <source>
        <dbReference type="ARBA" id="ARBA00022692"/>
    </source>
</evidence>
<evidence type="ECO:0000256" key="3">
    <source>
        <dbReference type="ARBA" id="ARBA00022989"/>
    </source>
</evidence>
<feature type="transmembrane region" description="Helical" evidence="5">
    <location>
        <begin position="248"/>
        <end position="268"/>
    </location>
</feature>
<proteinExistence type="inferred from homology"/>
<dbReference type="Proteomes" id="UP000829504">
    <property type="component" value="Chromosome"/>
</dbReference>
<feature type="transmembrane region" description="Helical" evidence="5">
    <location>
        <begin position="50"/>
        <end position="73"/>
    </location>
</feature>
<dbReference type="PANTHER" id="PTHR43483:SF3">
    <property type="entry name" value="MEMBRANE TRANSPORTER PROTEIN HI_0806-RELATED"/>
    <property type="match status" value="1"/>
</dbReference>
<dbReference type="AlphaFoldDB" id="A0A0C1GRL7"/>
<evidence type="ECO:0000256" key="4">
    <source>
        <dbReference type="ARBA" id="ARBA00023136"/>
    </source>
</evidence>
<keyword evidence="9" id="KW-1185">Reference proteome</keyword>
<feature type="transmembrane region" description="Helical" evidence="5">
    <location>
        <begin position="7"/>
        <end position="38"/>
    </location>
</feature>
<dbReference type="Proteomes" id="UP000031390">
    <property type="component" value="Unassembled WGS sequence"/>
</dbReference>
<keyword evidence="4 5" id="KW-0472">Membrane</keyword>
<dbReference type="EMBL" id="CP094242">
    <property type="protein sequence ID" value="UNV88047.1"/>
    <property type="molecule type" value="Genomic_DNA"/>
</dbReference>
<gene>
    <name evidence="6" type="ORF">MCC93_12060</name>
    <name evidence="7" type="ORF">MON37_03690</name>
</gene>
<dbReference type="EMBL" id="JUFZ01000045">
    <property type="protein sequence ID" value="KIC08061.1"/>
    <property type="molecule type" value="Genomic_DNA"/>
</dbReference>
<feature type="transmembrane region" description="Helical" evidence="5">
    <location>
        <begin position="109"/>
        <end position="128"/>
    </location>
</feature>
<name>A0A0C1GRL7_9NEIS</name>
<keyword evidence="3 5" id="KW-1133">Transmembrane helix</keyword>
<dbReference type="GO" id="GO:0005886">
    <property type="term" value="C:plasma membrane"/>
    <property type="evidence" value="ECO:0007669"/>
    <property type="project" value="UniProtKB-SubCell"/>
</dbReference>
<keyword evidence="2 5" id="KW-0812">Transmembrane</keyword>
<reference evidence="6 8" key="1">
    <citation type="submission" date="2014-12" db="EMBL/GenBank/DDBJ databases">
        <title>Genome sequence of Morococcus cerebrosus.</title>
        <authorList>
            <person name="Shin S.-K."/>
            <person name="Yi H."/>
        </authorList>
    </citation>
    <scope>NUCLEOTIDE SEQUENCE [LARGE SCALE GENOMIC DNA]</scope>
    <source>
        <strain evidence="6 8">CIP 81.93</strain>
    </source>
</reference>
<keyword evidence="5" id="KW-1003">Cell membrane</keyword>
<dbReference type="PATRIC" id="fig|1056807.3.peg.1160"/>
<feature type="transmembrane region" description="Helical" evidence="5">
    <location>
        <begin position="180"/>
        <end position="204"/>
    </location>
</feature>
<dbReference type="PANTHER" id="PTHR43483">
    <property type="entry name" value="MEMBRANE TRANSPORTER PROTEIN HI_0806-RELATED"/>
    <property type="match status" value="1"/>
</dbReference>
<evidence type="ECO:0000256" key="5">
    <source>
        <dbReference type="RuleBase" id="RU363041"/>
    </source>
</evidence>
<accession>A0A0C1GRL7</accession>
<comment type="similarity">
    <text evidence="5">Belongs to the 4-toluene sulfonate uptake permease (TSUP) (TC 2.A.102) family.</text>
</comment>
<evidence type="ECO:0000313" key="8">
    <source>
        <dbReference type="Proteomes" id="UP000031390"/>
    </source>
</evidence>
<dbReference type="InterPro" id="IPR002781">
    <property type="entry name" value="TM_pro_TauE-like"/>
</dbReference>